<reference evidence="3" key="1">
    <citation type="journal article" date="2019" name="Int. J. Syst. Evol. Microbiol.">
        <title>The Global Catalogue of Microorganisms (GCM) 10K type strain sequencing project: providing services to taxonomists for standard genome sequencing and annotation.</title>
        <authorList>
            <consortium name="The Broad Institute Genomics Platform"/>
            <consortium name="The Broad Institute Genome Sequencing Center for Infectious Disease"/>
            <person name="Wu L."/>
            <person name="Ma J."/>
        </authorList>
    </citation>
    <scope>NUCLEOTIDE SEQUENCE [LARGE SCALE GENOMIC DNA]</scope>
    <source>
        <strain evidence="3">JCM 9377</strain>
    </source>
</reference>
<keyword evidence="1" id="KW-0472">Membrane</keyword>
<feature type="transmembrane region" description="Helical" evidence="1">
    <location>
        <begin position="59"/>
        <end position="84"/>
    </location>
</feature>
<keyword evidence="3" id="KW-1185">Reference proteome</keyword>
<sequence length="273" mass="29303">MLRYYEEGLPMASVPVLVTSRVRGLLTQIGELFIIALEGLRRTWDVRNWFWEFVEQCWFLARVTTMPVILIALPLGATVALQVGDLAGQLGAQSATGGAVVVGLVREVAPIAAALIIAGAGGSAMTSDMGARRIRDELSAMEVMAVNPIHRLVTPRMWAASLVSTMLASLVILSGAIGGFFFNVLLQDVTPGAYFDGALSLLRVSDLVVTLFKAWLFGFIAAMVACYKGMTCEQSPVGVGRAVNQATVVALLLVFGFNYVITTIYVIAYPPKI</sequence>
<dbReference type="InterPro" id="IPR030802">
    <property type="entry name" value="Permease_MalE"/>
</dbReference>
<feature type="transmembrane region" description="Helical" evidence="1">
    <location>
        <begin position="104"/>
        <end position="125"/>
    </location>
</feature>
<name>A0ABP6Q0C0_9ACTN</name>
<evidence type="ECO:0000313" key="3">
    <source>
        <dbReference type="Proteomes" id="UP001501237"/>
    </source>
</evidence>
<dbReference type="PANTHER" id="PTHR30188">
    <property type="entry name" value="ABC TRANSPORTER PERMEASE PROTEIN-RELATED"/>
    <property type="match status" value="1"/>
</dbReference>
<dbReference type="PANTHER" id="PTHR30188:SF4">
    <property type="entry name" value="PROTEIN TRIGALACTOSYLDIACYLGLYCEROL 1, CHLOROPLASTIC"/>
    <property type="match status" value="1"/>
</dbReference>
<feature type="transmembrane region" description="Helical" evidence="1">
    <location>
        <begin position="248"/>
        <end position="268"/>
    </location>
</feature>
<dbReference type="Proteomes" id="UP001501237">
    <property type="component" value="Unassembled WGS sequence"/>
</dbReference>
<evidence type="ECO:0000313" key="2">
    <source>
        <dbReference type="EMBL" id="GAA3195351.1"/>
    </source>
</evidence>
<dbReference type="EMBL" id="BAAAUV010000001">
    <property type="protein sequence ID" value="GAA3195351.1"/>
    <property type="molecule type" value="Genomic_DNA"/>
</dbReference>
<feature type="transmembrane region" description="Helical" evidence="1">
    <location>
        <begin position="207"/>
        <end position="227"/>
    </location>
</feature>
<keyword evidence="1" id="KW-0812">Transmembrane</keyword>
<proteinExistence type="predicted"/>
<gene>
    <name evidence="2" type="ORF">GCM10010468_05540</name>
</gene>
<keyword evidence="1" id="KW-1133">Transmembrane helix</keyword>
<accession>A0ABP6Q0C0</accession>
<comment type="caution">
    <text evidence="2">The sequence shown here is derived from an EMBL/GenBank/DDBJ whole genome shotgun (WGS) entry which is preliminary data.</text>
</comment>
<dbReference type="Pfam" id="PF02405">
    <property type="entry name" value="MlaE"/>
    <property type="match status" value="1"/>
</dbReference>
<evidence type="ECO:0000256" key="1">
    <source>
        <dbReference type="SAM" id="Phobius"/>
    </source>
</evidence>
<feature type="transmembrane region" description="Helical" evidence="1">
    <location>
        <begin position="158"/>
        <end position="187"/>
    </location>
</feature>
<organism evidence="2 3">
    <name type="scientific">Actinocorallia longicatena</name>
    <dbReference type="NCBI Taxonomy" id="111803"/>
    <lineage>
        <taxon>Bacteria</taxon>
        <taxon>Bacillati</taxon>
        <taxon>Actinomycetota</taxon>
        <taxon>Actinomycetes</taxon>
        <taxon>Streptosporangiales</taxon>
        <taxon>Thermomonosporaceae</taxon>
        <taxon>Actinocorallia</taxon>
    </lineage>
</organism>
<protein>
    <submittedName>
        <fullName evidence="2">ABC transporter permease</fullName>
    </submittedName>
</protein>